<dbReference type="PANTHER" id="PTHR12558:SF13">
    <property type="entry name" value="CELL DIVISION CYCLE PROTEIN 27 HOMOLOG"/>
    <property type="match status" value="1"/>
</dbReference>
<evidence type="ECO:0000313" key="3">
    <source>
        <dbReference type="Proteomes" id="UP000063147"/>
    </source>
</evidence>
<reference evidence="3" key="1">
    <citation type="submission" date="2015-09" db="EMBL/GenBank/DDBJ databases">
        <authorList>
            <person name="Kook J.-K."/>
            <person name="Park S.-N."/>
            <person name="Lim Y.K."/>
            <person name="Jo E."/>
        </authorList>
    </citation>
    <scope>NUCLEOTIDE SEQUENCE [LARGE SCALE GENOMIC DNA]</scope>
    <source>
        <strain evidence="3">KCOM 1279</strain>
    </source>
</reference>
<dbReference type="RefSeq" id="WP_060676805.1">
    <property type="nucleotide sequence ID" value="NZ_CP012713.1"/>
</dbReference>
<dbReference type="PROSITE" id="PS50005">
    <property type="entry name" value="TPR"/>
    <property type="match status" value="1"/>
</dbReference>
<dbReference type="SMART" id="SM00028">
    <property type="entry name" value="TPR"/>
    <property type="match status" value="6"/>
</dbReference>
<evidence type="ECO:0000313" key="2">
    <source>
        <dbReference type="EMBL" id="ALF18771.1"/>
    </source>
</evidence>
<dbReference type="Gene3D" id="1.25.40.10">
    <property type="entry name" value="Tetratricopeptide repeat domain"/>
    <property type="match status" value="3"/>
</dbReference>
<evidence type="ECO:0008006" key="4">
    <source>
        <dbReference type="Google" id="ProtNLM"/>
    </source>
</evidence>
<dbReference type="Proteomes" id="UP000063147">
    <property type="component" value="Chromosome"/>
</dbReference>
<organism evidence="2 3">
    <name type="scientific">Fusobacterium animalis</name>
    <dbReference type="NCBI Taxonomy" id="76859"/>
    <lineage>
        <taxon>Bacteria</taxon>
        <taxon>Fusobacteriati</taxon>
        <taxon>Fusobacteriota</taxon>
        <taxon>Fusobacteriia</taxon>
        <taxon>Fusobacteriales</taxon>
        <taxon>Fusobacteriaceae</taxon>
        <taxon>Fusobacterium</taxon>
    </lineage>
</organism>
<dbReference type="Pfam" id="PF13181">
    <property type="entry name" value="TPR_8"/>
    <property type="match status" value="1"/>
</dbReference>
<dbReference type="InterPro" id="IPR011990">
    <property type="entry name" value="TPR-like_helical_dom_sf"/>
</dbReference>
<name>A0A0M4RZ26_9FUSO</name>
<dbReference type="Pfam" id="PF13424">
    <property type="entry name" value="TPR_12"/>
    <property type="match status" value="1"/>
</dbReference>
<sequence>MDEKFWEQINTFGENGEFDKIIREIKKLPEEKLNIELINVLGRAYMNLGDYENALDTYLSYIGKNKEDVTNADIWIYSECGWLCNEVGDYERGLKYLLEAEKLGRDDEWLNTEVGQCLGRLGRAEEGIARLKKSLKLIETEAPENINEKIFINSEIGYLYGFLEIPEEALKYFYITKDLGRNDEWLYMHLWFNLERFKGKEEALKYFENEVKDNDKNVVFWASLGQVYMNFLENYEEAEKVFKKAFELSGDGLYLYNRGIALRMLGRYEEAIEILLQSRKISVQEEDVTDGEDSELVRCYIALKDKENARKYLESAKEGVKNIPEEHVNEFKNTLKELEDSIAKI</sequence>
<gene>
    <name evidence="2" type="ORF">RN98_11640</name>
</gene>
<dbReference type="PANTHER" id="PTHR12558">
    <property type="entry name" value="CELL DIVISION CYCLE 16,23,27"/>
    <property type="match status" value="1"/>
</dbReference>
<dbReference type="InterPro" id="IPR019734">
    <property type="entry name" value="TPR_rpt"/>
</dbReference>
<dbReference type="SUPFAM" id="SSF48452">
    <property type="entry name" value="TPR-like"/>
    <property type="match status" value="2"/>
</dbReference>
<dbReference type="EMBL" id="CP012713">
    <property type="protein sequence ID" value="ALF18771.1"/>
    <property type="molecule type" value="Genomic_DNA"/>
</dbReference>
<protein>
    <recommendedName>
        <fullName evidence="4">Tetratricopeptide repeat protein</fullName>
    </recommendedName>
</protein>
<dbReference type="AlphaFoldDB" id="A0A0M4RZ26"/>
<dbReference type="PATRIC" id="fig|76859.3.peg.2344"/>
<feature type="repeat" description="TPR" evidence="1">
    <location>
        <begin position="35"/>
        <end position="68"/>
    </location>
</feature>
<dbReference type="OrthoDB" id="89470at2"/>
<accession>A0A0M4RZ26</accession>
<proteinExistence type="predicted"/>
<evidence type="ECO:0000256" key="1">
    <source>
        <dbReference type="PROSITE-ProRule" id="PRU00339"/>
    </source>
</evidence>
<keyword evidence="1" id="KW-0802">TPR repeat</keyword>
<dbReference type="Pfam" id="PF13176">
    <property type="entry name" value="TPR_7"/>
    <property type="match status" value="1"/>
</dbReference>